<feature type="transmembrane region" description="Helical" evidence="2">
    <location>
        <begin position="26"/>
        <end position="47"/>
    </location>
</feature>
<sequence>MPLSGQFDLGVPCIIANHIFLRLNRLLRGSTAFLLLLLGLALVLYVYGPTIDFALPKGGPISGYGFSISKDFPLFSPEIAHPYSPENITTPSSSTNKKTKQSFHLLIPASEANSNLCKTLLSAFILNYPPPTLINFNKTFDGENGDGGSHTGKIRGVWDYLAKGEHTADDDIVLVIDGYDVWFQLPPEVMIKRYYRVINEANKRLKSKYGTVYHGQGLDGGVARFAETVVYAADKLCWPNPKEDPACRSIPESTLPRNAWGPRTDEDPDGRLNRPRFLNSGNVIGPVADVKAVYGAAVVKVEYQGRGSMGDQFVFSEIFGEQEDDRNAVRAPKSGAVRAGDMVAAEGQRYEFGICLDYGAAMFQTMTHSHDDIEYLVYNGTTYPSVVSEGYQVESQSQHILTLPEDVASLKPPHPTISWKDLPLGTNLHVPSIPALLHFNGEKSYLHDWWPRMWYHGHARALLRLHTRSPLRPIAEAEEGQSWWDMKGGWGGKGGVWTDGGEWMDWKDVCGRFEDAVFGDGEG</sequence>
<evidence type="ECO:0000256" key="1">
    <source>
        <dbReference type="SAM" id="MobiDB-lite"/>
    </source>
</evidence>
<reference evidence="3" key="1">
    <citation type="submission" date="2021-03" db="EMBL/GenBank/DDBJ databases">
        <title>Comparative genomics and phylogenomic investigation of the class Geoglossomycetes provide insights into ecological specialization and systematics.</title>
        <authorList>
            <person name="Melie T."/>
            <person name="Pirro S."/>
            <person name="Miller A.N."/>
            <person name="Quandt A."/>
        </authorList>
    </citation>
    <scope>NUCLEOTIDE SEQUENCE</scope>
    <source>
        <strain evidence="3">CAQ_001_2017</strain>
    </source>
</reference>
<evidence type="ECO:0000313" key="3">
    <source>
        <dbReference type="EMBL" id="KAH0556218.1"/>
    </source>
</evidence>
<dbReference type="Proteomes" id="UP000750711">
    <property type="component" value="Unassembled WGS sequence"/>
</dbReference>
<dbReference type="PANTHER" id="PTHR36587:SF2">
    <property type="entry name" value="EXPRESSION SITE-ASSOCIATED GENE 3 (ESAG3)-LIKE PROTEIN"/>
    <property type="match status" value="1"/>
</dbReference>
<accession>A0A9P8RLH1</accession>
<dbReference type="CDD" id="cd22997">
    <property type="entry name" value="GT_LH"/>
    <property type="match status" value="1"/>
</dbReference>
<dbReference type="PANTHER" id="PTHR36587">
    <property type="entry name" value="EXPRESSION SITE-ASSOCIATED GENE 3 (ESAG3)-LIKE PROTEIN"/>
    <property type="match status" value="1"/>
</dbReference>
<keyword evidence="2" id="KW-1133">Transmembrane helix</keyword>
<organism evidence="3 4">
    <name type="scientific">Trichoglossum hirsutum</name>
    <dbReference type="NCBI Taxonomy" id="265104"/>
    <lineage>
        <taxon>Eukaryota</taxon>
        <taxon>Fungi</taxon>
        <taxon>Dikarya</taxon>
        <taxon>Ascomycota</taxon>
        <taxon>Pezizomycotina</taxon>
        <taxon>Geoglossomycetes</taxon>
        <taxon>Geoglossales</taxon>
        <taxon>Geoglossaceae</taxon>
        <taxon>Trichoglossum</taxon>
    </lineage>
</organism>
<feature type="compositionally biased region" description="Basic and acidic residues" evidence="1">
    <location>
        <begin position="263"/>
        <end position="272"/>
    </location>
</feature>
<name>A0A9P8RLH1_9PEZI</name>
<evidence type="ECO:0000256" key="2">
    <source>
        <dbReference type="SAM" id="Phobius"/>
    </source>
</evidence>
<feature type="region of interest" description="Disordered" evidence="1">
    <location>
        <begin position="248"/>
        <end position="274"/>
    </location>
</feature>
<keyword evidence="2" id="KW-0812">Transmembrane</keyword>
<protein>
    <submittedName>
        <fullName evidence="3">Uncharacterized protein</fullName>
    </submittedName>
</protein>
<gene>
    <name evidence="3" type="ORF">GP486_005856</name>
</gene>
<keyword evidence="2" id="KW-0472">Membrane</keyword>
<dbReference type="AlphaFoldDB" id="A0A9P8RLH1"/>
<dbReference type="EMBL" id="JAGHQM010001179">
    <property type="protein sequence ID" value="KAH0556218.1"/>
    <property type="molecule type" value="Genomic_DNA"/>
</dbReference>
<keyword evidence="4" id="KW-1185">Reference proteome</keyword>
<comment type="caution">
    <text evidence="3">The sequence shown here is derived from an EMBL/GenBank/DDBJ whole genome shotgun (WGS) entry which is preliminary data.</text>
</comment>
<evidence type="ECO:0000313" key="4">
    <source>
        <dbReference type="Proteomes" id="UP000750711"/>
    </source>
</evidence>
<proteinExistence type="predicted"/>